<evidence type="ECO:0000259" key="3">
    <source>
        <dbReference type="PROSITE" id="PS50056"/>
    </source>
</evidence>
<feature type="region of interest" description="Disordered" evidence="2">
    <location>
        <begin position="53"/>
        <end position="74"/>
    </location>
</feature>
<evidence type="ECO:0000313" key="4">
    <source>
        <dbReference type="EMBL" id="OAA58102.1"/>
    </source>
</evidence>
<dbReference type="SMART" id="SM00195">
    <property type="entry name" value="DSPc"/>
    <property type="match status" value="1"/>
</dbReference>
<dbReference type="GO" id="GO:1990444">
    <property type="term" value="F:F-box domain binding"/>
    <property type="evidence" value="ECO:0007669"/>
    <property type="project" value="TreeGrafter"/>
</dbReference>
<organism evidence="4 5">
    <name type="scientific">Niveomyces insectorum RCEF 264</name>
    <dbReference type="NCBI Taxonomy" id="1081102"/>
    <lineage>
        <taxon>Eukaryota</taxon>
        <taxon>Fungi</taxon>
        <taxon>Dikarya</taxon>
        <taxon>Ascomycota</taxon>
        <taxon>Pezizomycotina</taxon>
        <taxon>Sordariomycetes</taxon>
        <taxon>Hypocreomycetidae</taxon>
        <taxon>Hypocreales</taxon>
        <taxon>Cordycipitaceae</taxon>
        <taxon>Niveomyces</taxon>
    </lineage>
</organism>
<feature type="compositionally biased region" description="Pro residues" evidence="2">
    <location>
        <begin position="57"/>
        <end position="68"/>
    </location>
</feature>
<comment type="similarity">
    <text evidence="1">Belongs to the protein-tyrosine phosphatase family. Non-receptor class subfamily.</text>
</comment>
<dbReference type="STRING" id="1081102.A0A167QYL3"/>
<feature type="region of interest" description="Disordered" evidence="2">
    <location>
        <begin position="1"/>
        <end position="41"/>
    </location>
</feature>
<evidence type="ECO:0000313" key="5">
    <source>
        <dbReference type="Proteomes" id="UP000076874"/>
    </source>
</evidence>
<dbReference type="PANTHER" id="PTHR46588">
    <property type="entry name" value="SERINE/THREONINE/TYROSINE-INTERACTING PROTEIN"/>
    <property type="match status" value="1"/>
</dbReference>
<dbReference type="InterPro" id="IPR029021">
    <property type="entry name" value="Prot-tyrosine_phosphatase-like"/>
</dbReference>
<dbReference type="PANTHER" id="PTHR46588:SF1">
    <property type="entry name" value="SERINE_THREONINE_TYROSINE-INTERACTING PROTEIN"/>
    <property type="match status" value="1"/>
</dbReference>
<comment type="caution">
    <text evidence="4">The sequence shown here is derived from an EMBL/GenBank/DDBJ whole genome shotgun (WGS) entry which is preliminary data.</text>
</comment>
<dbReference type="OrthoDB" id="10252009at2759"/>
<feature type="compositionally biased region" description="Low complexity" evidence="2">
    <location>
        <begin position="7"/>
        <end position="18"/>
    </location>
</feature>
<dbReference type="GO" id="GO:0062026">
    <property type="term" value="P:negative regulation of SCF-dependent proteasomal ubiquitin-dependent catabolic process"/>
    <property type="evidence" value="ECO:0007669"/>
    <property type="project" value="TreeGrafter"/>
</dbReference>
<keyword evidence="5" id="KW-1185">Reference proteome</keyword>
<dbReference type="CDD" id="cd14498">
    <property type="entry name" value="DSP"/>
    <property type="match status" value="1"/>
</dbReference>
<gene>
    <name evidence="4" type="ORF">SPI_06987</name>
</gene>
<feature type="domain" description="Tyrosine specific protein phosphatases" evidence="3">
    <location>
        <begin position="206"/>
        <end position="270"/>
    </location>
</feature>
<sequence length="435" mass="46909">MDFGGDSAASAPRMPRAPGVVANAEYSSRSPQPPSIPIPMGMQYVQGTVSYSRRGPPLWPRPPSPPPRADAAAPLNAPPYSAANPSGIKTIWPSQHHAAVLGLTAAQLRAITDGQPEMVHRDIGGWLYDMRRSAQRILRFLYLGPASAARDKDFLRREGITLLLAARDARFAQTRLLSTESTAQEVGIAAANIDVSSNEALVRVLPDAIRIINNHLLTQVGRPGPHGGGGKVLVFCETGNDRSAAVVVAYVLSMYHLTLVEALQFVCNRRFCLSINEGTKRMLLSYSEILAAQTDVARQQADAVALQEGNNQVLAANHADGSTRSNVNVNINVNINNNNNNNNNDNSEDAVMEQANDTADDAALFRSHSNRRSKRRIGDTMETDDNPADTDSSATVSPAAEEPAVPGSSNYDMARYQDRGHFAPFTDTGHTQTPP</sequence>
<dbReference type="GO" id="GO:0140096">
    <property type="term" value="F:catalytic activity, acting on a protein"/>
    <property type="evidence" value="ECO:0007669"/>
    <property type="project" value="UniProtKB-ARBA"/>
</dbReference>
<dbReference type="InterPro" id="IPR052449">
    <property type="entry name" value="STYX-Interacting_Phosphatase"/>
</dbReference>
<dbReference type="GO" id="GO:0005737">
    <property type="term" value="C:cytoplasm"/>
    <property type="evidence" value="ECO:0007669"/>
    <property type="project" value="TreeGrafter"/>
</dbReference>
<name>A0A167QYL3_9HYPO</name>
<dbReference type="Gene3D" id="3.90.190.10">
    <property type="entry name" value="Protein tyrosine phosphatase superfamily"/>
    <property type="match status" value="1"/>
</dbReference>
<dbReference type="GO" id="GO:0005654">
    <property type="term" value="C:nucleoplasm"/>
    <property type="evidence" value="ECO:0007669"/>
    <property type="project" value="TreeGrafter"/>
</dbReference>
<reference evidence="4 5" key="1">
    <citation type="journal article" date="2016" name="Genome Biol. Evol.">
        <title>Divergent and convergent evolution of fungal pathogenicity.</title>
        <authorList>
            <person name="Shang Y."/>
            <person name="Xiao G."/>
            <person name="Zheng P."/>
            <person name="Cen K."/>
            <person name="Zhan S."/>
            <person name="Wang C."/>
        </authorList>
    </citation>
    <scope>NUCLEOTIDE SEQUENCE [LARGE SCALE GENOMIC DNA]</scope>
    <source>
        <strain evidence="4 5">RCEF 264</strain>
    </source>
</reference>
<dbReference type="Pfam" id="PF00782">
    <property type="entry name" value="DSPc"/>
    <property type="match status" value="1"/>
</dbReference>
<protein>
    <submittedName>
        <fullName evidence="4">Dual specificity phosphatase, catalytic domain protein</fullName>
    </submittedName>
</protein>
<dbReference type="PROSITE" id="PS50056">
    <property type="entry name" value="TYR_PHOSPHATASE_2"/>
    <property type="match status" value="1"/>
</dbReference>
<dbReference type="InterPro" id="IPR020422">
    <property type="entry name" value="TYR_PHOSPHATASE_DUAL_dom"/>
</dbReference>
<dbReference type="AlphaFoldDB" id="A0A167QYL3"/>
<dbReference type="InterPro" id="IPR000387">
    <property type="entry name" value="Tyr_Pase_dom"/>
</dbReference>
<accession>A0A167QYL3</accession>
<dbReference type="GO" id="GO:0070372">
    <property type="term" value="P:regulation of ERK1 and ERK2 cascade"/>
    <property type="evidence" value="ECO:0007669"/>
    <property type="project" value="TreeGrafter"/>
</dbReference>
<proteinExistence type="inferred from homology"/>
<dbReference type="Proteomes" id="UP000076874">
    <property type="component" value="Unassembled WGS sequence"/>
</dbReference>
<dbReference type="InterPro" id="IPR000340">
    <property type="entry name" value="Dual-sp_phosphatase_cat-dom"/>
</dbReference>
<evidence type="ECO:0000256" key="1">
    <source>
        <dbReference type="ARBA" id="ARBA00009649"/>
    </source>
</evidence>
<feature type="region of interest" description="Disordered" evidence="2">
    <location>
        <begin position="366"/>
        <end position="435"/>
    </location>
</feature>
<dbReference type="SUPFAM" id="SSF52799">
    <property type="entry name" value="(Phosphotyrosine protein) phosphatases II"/>
    <property type="match status" value="1"/>
</dbReference>
<evidence type="ECO:0000256" key="2">
    <source>
        <dbReference type="SAM" id="MobiDB-lite"/>
    </source>
</evidence>
<dbReference type="EMBL" id="AZHD01000013">
    <property type="protein sequence ID" value="OAA58102.1"/>
    <property type="molecule type" value="Genomic_DNA"/>
</dbReference>